<dbReference type="Proteomes" id="UP000887565">
    <property type="component" value="Unplaced"/>
</dbReference>
<keyword evidence="1" id="KW-1185">Reference proteome</keyword>
<proteinExistence type="predicted"/>
<evidence type="ECO:0000313" key="2">
    <source>
        <dbReference type="WBParaSite" id="nRc.2.0.1.t44110-RA"/>
    </source>
</evidence>
<organism evidence="1 2">
    <name type="scientific">Romanomermis culicivorax</name>
    <name type="common">Nematode worm</name>
    <dbReference type="NCBI Taxonomy" id="13658"/>
    <lineage>
        <taxon>Eukaryota</taxon>
        <taxon>Metazoa</taxon>
        <taxon>Ecdysozoa</taxon>
        <taxon>Nematoda</taxon>
        <taxon>Enoplea</taxon>
        <taxon>Dorylaimia</taxon>
        <taxon>Mermithida</taxon>
        <taxon>Mermithoidea</taxon>
        <taxon>Mermithidae</taxon>
        <taxon>Romanomermis</taxon>
    </lineage>
</organism>
<reference evidence="2" key="1">
    <citation type="submission" date="2022-11" db="UniProtKB">
        <authorList>
            <consortium name="WormBaseParasite"/>
        </authorList>
    </citation>
    <scope>IDENTIFICATION</scope>
</reference>
<dbReference type="AlphaFoldDB" id="A0A915L0W8"/>
<accession>A0A915L0W8</accession>
<protein>
    <submittedName>
        <fullName evidence="2">Uncharacterized protein</fullName>
    </submittedName>
</protein>
<name>A0A915L0W8_ROMCU</name>
<sequence>MLGEVFNIVEKSKRWFDLIIKHDGPPFLTHFQRVKPNSEEKNRRIFVTENWRQPATIDKCRRFFESNRRNSATVGDSKE</sequence>
<evidence type="ECO:0000313" key="1">
    <source>
        <dbReference type="Proteomes" id="UP000887565"/>
    </source>
</evidence>
<dbReference type="WBParaSite" id="nRc.2.0.1.t44110-RA">
    <property type="protein sequence ID" value="nRc.2.0.1.t44110-RA"/>
    <property type="gene ID" value="nRc.2.0.1.g44110"/>
</dbReference>